<reference evidence="1" key="1">
    <citation type="submission" date="2022-07" db="EMBL/GenBank/DDBJ databases">
        <title>Faecal culturing of patients with breast cancer.</title>
        <authorList>
            <person name="Teng N.M.Y."/>
            <person name="Kiu R."/>
            <person name="Evans R."/>
            <person name="Baker D.J."/>
            <person name="Zenner C."/>
            <person name="Robinson S.D."/>
            <person name="Hall L.J."/>
        </authorList>
    </citation>
    <scope>NUCLEOTIDE SEQUENCE</scope>
    <source>
        <strain evidence="1">LH1062</strain>
    </source>
</reference>
<proteinExistence type="predicted"/>
<dbReference type="Proteomes" id="UP001060112">
    <property type="component" value="Chromosome"/>
</dbReference>
<accession>A0ABY5I3A3</accession>
<name>A0ABY5I3A3_9FIRM</name>
<evidence type="ECO:0000313" key="1">
    <source>
        <dbReference type="EMBL" id="UTY39445.1"/>
    </source>
</evidence>
<sequence>MNTKLIKKIPVEHVIQIKTIDLLSYLKQYEPNSIIKNKSHYDSITHNGLTIYKNRWAWKSHHLNGKTAIQYLVFVEEMEYIDALYLLYQCYSKELNNGKKIHQ</sequence>
<evidence type="ECO:0000313" key="2">
    <source>
        <dbReference type="Proteomes" id="UP001060112"/>
    </source>
</evidence>
<dbReference type="RefSeq" id="WP_290140535.1">
    <property type="nucleotide sequence ID" value="NZ_CP101620.1"/>
</dbReference>
<keyword evidence="2" id="KW-1185">Reference proteome</keyword>
<organism evidence="1 2">
    <name type="scientific">Allocoprobacillus halotolerans</name>
    <dbReference type="NCBI Taxonomy" id="2944914"/>
    <lineage>
        <taxon>Bacteria</taxon>
        <taxon>Bacillati</taxon>
        <taxon>Bacillota</taxon>
        <taxon>Erysipelotrichia</taxon>
        <taxon>Erysipelotrichales</taxon>
        <taxon>Erysipelotrichaceae</taxon>
        <taxon>Allocoprobacillus</taxon>
    </lineage>
</organism>
<gene>
    <name evidence="1" type="ORF">NMU03_01010</name>
</gene>
<dbReference type="EMBL" id="CP101620">
    <property type="protein sequence ID" value="UTY39445.1"/>
    <property type="molecule type" value="Genomic_DNA"/>
</dbReference>
<protein>
    <recommendedName>
        <fullName evidence="3">Topoisomerase</fullName>
    </recommendedName>
</protein>
<evidence type="ECO:0008006" key="3">
    <source>
        <dbReference type="Google" id="ProtNLM"/>
    </source>
</evidence>